<protein>
    <submittedName>
        <fullName evidence="1">Uncharacterized protein</fullName>
    </submittedName>
</protein>
<sequence>MKLETEPVSNRYHTRILITELYWIRLKIHEGIVEKKASARAVVCKDSGLPLAETAPLISAELELSRQTASAVFRFVTFPDVEVEATALVSDTTFGLKVIAAGFGTDGRGKIGGGVCMGRFQ</sequence>
<comment type="caution">
    <text evidence="1">The sequence shown here is derived from an EMBL/GenBank/DDBJ whole genome shotgun (WGS) entry which is preliminary data.</text>
</comment>
<evidence type="ECO:0000313" key="2">
    <source>
        <dbReference type="Proteomes" id="UP000499080"/>
    </source>
</evidence>
<dbReference type="AlphaFoldDB" id="A0A4Y2A6P5"/>
<dbReference type="Proteomes" id="UP000499080">
    <property type="component" value="Unassembled WGS sequence"/>
</dbReference>
<proteinExistence type="predicted"/>
<gene>
    <name evidence="1" type="ORF">AVEN_194656_1</name>
</gene>
<name>A0A4Y2A6P5_ARAVE</name>
<evidence type="ECO:0000313" key="1">
    <source>
        <dbReference type="EMBL" id="GBL75482.1"/>
    </source>
</evidence>
<organism evidence="1 2">
    <name type="scientific">Araneus ventricosus</name>
    <name type="common">Orbweaver spider</name>
    <name type="synonym">Epeira ventricosa</name>
    <dbReference type="NCBI Taxonomy" id="182803"/>
    <lineage>
        <taxon>Eukaryota</taxon>
        <taxon>Metazoa</taxon>
        <taxon>Ecdysozoa</taxon>
        <taxon>Arthropoda</taxon>
        <taxon>Chelicerata</taxon>
        <taxon>Arachnida</taxon>
        <taxon>Araneae</taxon>
        <taxon>Araneomorphae</taxon>
        <taxon>Entelegynae</taxon>
        <taxon>Araneoidea</taxon>
        <taxon>Araneidae</taxon>
        <taxon>Araneus</taxon>
    </lineage>
</organism>
<keyword evidence="2" id="KW-1185">Reference proteome</keyword>
<reference evidence="1 2" key="1">
    <citation type="journal article" date="2019" name="Sci. Rep.">
        <title>Orb-weaving spider Araneus ventricosus genome elucidates the spidroin gene catalogue.</title>
        <authorList>
            <person name="Kono N."/>
            <person name="Nakamura H."/>
            <person name="Ohtoshi R."/>
            <person name="Moran D.A.P."/>
            <person name="Shinohara A."/>
            <person name="Yoshida Y."/>
            <person name="Fujiwara M."/>
            <person name="Mori M."/>
            <person name="Tomita M."/>
            <person name="Arakawa K."/>
        </authorList>
    </citation>
    <scope>NUCLEOTIDE SEQUENCE [LARGE SCALE GENOMIC DNA]</scope>
</reference>
<dbReference type="EMBL" id="BGPR01000007">
    <property type="protein sequence ID" value="GBL75482.1"/>
    <property type="molecule type" value="Genomic_DNA"/>
</dbReference>
<accession>A0A4Y2A6P5</accession>